<dbReference type="InterPro" id="IPR044878">
    <property type="entry name" value="UbiA_sf"/>
</dbReference>
<keyword evidence="3 6" id="KW-0812">Transmembrane</keyword>
<feature type="transmembrane region" description="Helical" evidence="6">
    <location>
        <begin position="220"/>
        <end position="239"/>
    </location>
</feature>
<keyword evidence="8" id="KW-1185">Reference proteome</keyword>
<feature type="transmembrane region" description="Helical" evidence="6">
    <location>
        <begin position="259"/>
        <end position="281"/>
    </location>
</feature>
<feature type="transmembrane region" description="Helical" evidence="6">
    <location>
        <begin position="417"/>
        <end position="435"/>
    </location>
</feature>
<evidence type="ECO:0000256" key="5">
    <source>
        <dbReference type="ARBA" id="ARBA00023136"/>
    </source>
</evidence>
<dbReference type="Proteomes" id="UP000315816">
    <property type="component" value="Unassembled WGS sequence"/>
</dbReference>
<gene>
    <name evidence="7" type="ORF">FIL88_04390</name>
</gene>
<proteinExistence type="predicted"/>
<evidence type="ECO:0000256" key="6">
    <source>
        <dbReference type="SAM" id="Phobius"/>
    </source>
</evidence>
<protein>
    <submittedName>
        <fullName evidence="7">UbiA family prenyltransferase</fullName>
    </submittedName>
</protein>
<dbReference type="SUPFAM" id="SSF56784">
    <property type="entry name" value="HAD-like"/>
    <property type="match status" value="1"/>
</dbReference>
<evidence type="ECO:0000256" key="2">
    <source>
        <dbReference type="ARBA" id="ARBA00022475"/>
    </source>
</evidence>
<evidence type="ECO:0000313" key="7">
    <source>
        <dbReference type="EMBL" id="TQV68826.1"/>
    </source>
</evidence>
<dbReference type="InterPro" id="IPR036412">
    <property type="entry name" value="HAD-like_sf"/>
</dbReference>
<dbReference type="InterPro" id="IPR000537">
    <property type="entry name" value="UbiA_prenyltransferase"/>
</dbReference>
<dbReference type="OrthoDB" id="9803632at2"/>
<evidence type="ECO:0000256" key="4">
    <source>
        <dbReference type="ARBA" id="ARBA00022989"/>
    </source>
</evidence>
<keyword evidence="2" id="KW-1003">Cell membrane</keyword>
<keyword evidence="7" id="KW-0808">Transferase</keyword>
<sequence length="481" mass="52709">MAKIKHMKPLVLDVDGTFLRTDILFECFWAALGKDPIRTLRVSVSNLNAPARLKAELAEISSLRTDLLPVETEVVKLSTDAKADGREVILASASHHPLVVQLAKDHDLSERIFASDGRTNLKGAHKADVLVEAFGEAGFDYAGNASVDRAVWAKADHAIVVRDTASARQIEARGQPLTQVKGGWRLADVLRSFRPHQWVKNVLLLLPMIAAHAFDAGTIFAAFMGIIAFSAAASSIYLVNDLLDLEADRLHATKHKRPFASGAVPIPIGMLCFVLLAAIALGVASSLSWAFLGVVAFYMALSLAYSLKLKRMRWVDIAVLASLYTLRVVAGAAATGIYISGYLLVFIFPVFLALGCVKRLTELTLATTDERLPGRGYGRADRPDLLNVAGLGVVAALVAFFLYSFTEQAIGLYKTRWLIWVAEIPLAWWLIRMVSLGWHGKQDYDPIVFAMKDKRGIGLILMTLAIMFYAAGLWQTWFSAL</sequence>
<dbReference type="Pfam" id="PF01040">
    <property type="entry name" value="UbiA"/>
    <property type="match status" value="1"/>
</dbReference>
<dbReference type="InterPro" id="IPR039653">
    <property type="entry name" value="Prenyltransferase"/>
</dbReference>
<dbReference type="GO" id="GO:0016765">
    <property type="term" value="F:transferase activity, transferring alkyl or aryl (other than methyl) groups"/>
    <property type="evidence" value="ECO:0007669"/>
    <property type="project" value="InterPro"/>
</dbReference>
<dbReference type="PANTHER" id="PTHR11048:SF5">
    <property type="entry name" value="DECAPRENYL-PHOSPHATE PHOSPHORIBOSYLTRANSFERASE"/>
    <property type="match status" value="1"/>
</dbReference>
<feature type="transmembrane region" description="Helical" evidence="6">
    <location>
        <begin position="314"/>
        <end position="333"/>
    </location>
</feature>
<dbReference type="RefSeq" id="WP_142852581.1">
    <property type="nucleotide sequence ID" value="NZ_FXWW01000001.1"/>
</dbReference>
<dbReference type="InterPro" id="IPR023214">
    <property type="entry name" value="HAD_sf"/>
</dbReference>
<keyword evidence="4 6" id="KW-1133">Transmembrane helix</keyword>
<feature type="transmembrane region" description="Helical" evidence="6">
    <location>
        <begin position="456"/>
        <end position="477"/>
    </location>
</feature>
<dbReference type="EMBL" id="VICH01000004">
    <property type="protein sequence ID" value="TQV68826.1"/>
    <property type="molecule type" value="Genomic_DNA"/>
</dbReference>
<feature type="transmembrane region" description="Helical" evidence="6">
    <location>
        <begin position="339"/>
        <end position="357"/>
    </location>
</feature>
<dbReference type="CDD" id="cd13963">
    <property type="entry name" value="PT_UbiA_2"/>
    <property type="match status" value="1"/>
</dbReference>
<evidence type="ECO:0000256" key="3">
    <source>
        <dbReference type="ARBA" id="ARBA00022692"/>
    </source>
</evidence>
<evidence type="ECO:0000313" key="8">
    <source>
        <dbReference type="Proteomes" id="UP000315816"/>
    </source>
</evidence>
<accession>A0A545SV48</accession>
<dbReference type="PANTHER" id="PTHR11048">
    <property type="entry name" value="PRENYLTRANSFERASES"/>
    <property type="match status" value="1"/>
</dbReference>
<dbReference type="GO" id="GO:0005886">
    <property type="term" value="C:plasma membrane"/>
    <property type="evidence" value="ECO:0007669"/>
    <property type="project" value="TreeGrafter"/>
</dbReference>
<organism evidence="7 8">
    <name type="scientific">Aliiroseovarius halocynthiae</name>
    <dbReference type="NCBI Taxonomy" id="985055"/>
    <lineage>
        <taxon>Bacteria</taxon>
        <taxon>Pseudomonadati</taxon>
        <taxon>Pseudomonadota</taxon>
        <taxon>Alphaproteobacteria</taxon>
        <taxon>Rhodobacterales</taxon>
        <taxon>Paracoccaceae</taxon>
        <taxon>Aliiroseovarius</taxon>
    </lineage>
</organism>
<name>A0A545SV48_9RHOB</name>
<dbReference type="Gene3D" id="1.10.357.140">
    <property type="entry name" value="UbiA prenyltransferase"/>
    <property type="match status" value="1"/>
</dbReference>
<comment type="caution">
    <text evidence="7">The sequence shown here is derived from an EMBL/GenBank/DDBJ whole genome shotgun (WGS) entry which is preliminary data.</text>
</comment>
<comment type="subcellular location">
    <subcellularLocation>
        <location evidence="1">Membrane</location>
        <topology evidence="1">Multi-pass membrane protein</topology>
    </subcellularLocation>
</comment>
<reference evidence="7 8" key="1">
    <citation type="submission" date="2019-06" db="EMBL/GenBank/DDBJ databases">
        <title>A novel species of marine bacteria.</title>
        <authorList>
            <person name="Wang Y."/>
        </authorList>
    </citation>
    <scope>NUCLEOTIDE SEQUENCE [LARGE SCALE GENOMIC DNA]</scope>
    <source>
        <strain evidence="7 8">MA1-10</strain>
    </source>
</reference>
<feature type="transmembrane region" description="Helical" evidence="6">
    <location>
        <begin position="385"/>
        <end position="405"/>
    </location>
</feature>
<keyword evidence="5 6" id="KW-0472">Membrane</keyword>
<dbReference type="GO" id="GO:0009247">
    <property type="term" value="P:glycolipid biosynthetic process"/>
    <property type="evidence" value="ECO:0007669"/>
    <property type="project" value="TreeGrafter"/>
</dbReference>
<dbReference type="Gene3D" id="3.40.50.1000">
    <property type="entry name" value="HAD superfamily/HAD-like"/>
    <property type="match status" value="1"/>
</dbReference>
<feature type="transmembrane region" description="Helical" evidence="6">
    <location>
        <begin position="287"/>
        <end position="307"/>
    </location>
</feature>
<evidence type="ECO:0000256" key="1">
    <source>
        <dbReference type="ARBA" id="ARBA00004141"/>
    </source>
</evidence>
<dbReference type="NCBIfam" id="NF006088">
    <property type="entry name" value="PRK08238.1"/>
    <property type="match status" value="1"/>
</dbReference>
<dbReference type="AlphaFoldDB" id="A0A545SV48"/>